<keyword evidence="6 8" id="KW-0472">Membrane</keyword>
<dbReference type="EMBL" id="JAIWYP010000007">
    <property type="protein sequence ID" value="KAH3799837.1"/>
    <property type="molecule type" value="Genomic_DNA"/>
</dbReference>
<dbReference type="PANTHER" id="PTHR11003">
    <property type="entry name" value="POTASSIUM CHANNEL, SUBFAMILY K"/>
    <property type="match status" value="1"/>
</dbReference>
<evidence type="ECO:0000256" key="1">
    <source>
        <dbReference type="ARBA" id="ARBA00004141"/>
    </source>
</evidence>
<keyword evidence="7" id="KW-0407">Ion channel</keyword>
<gene>
    <name evidence="10" type="ORF">DPMN_153453</name>
</gene>
<dbReference type="AlphaFoldDB" id="A0A9D4J9E6"/>
<feature type="non-terminal residue" evidence="10">
    <location>
        <position position="137"/>
    </location>
</feature>
<keyword evidence="2" id="KW-0813">Transport</keyword>
<evidence type="ECO:0000256" key="7">
    <source>
        <dbReference type="ARBA" id="ARBA00023303"/>
    </source>
</evidence>
<feature type="domain" description="Potassium channel" evidence="9">
    <location>
        <begin position="82"/>
        <end position="136"/>
    </location>
</feature>
<evidence type="ECO:0000259" key="9">
    <source>
        <dbReference type="Pfam" id="PF07885"/>
    </source>
</evidence>
<evidence type="ECO:0000256" key="5">
    <source>
        <dbReference type="ARBA" id="ARBA00023065"/>
    </source>
</evidence>
<evidence type="ECO:0000256" key="6">
    <source>
        <dbReference type="ARBA" id="ARBA00023136"/>
    </source>
</evidence>
<proteinExistence type="predicted"/>
<evidence type="ECO:0000313" key="10">
    <source>
        <dbReference type="EMBL" id="KAH3799837.1"/>
    </source>
</evidence>
<keyword evidence="3 8" id="KW-0812">Transmembrane</keyword>
<dbReference type="SUPFAM" id="SSF81324">
    <property type="entry name" value="Voltage-gated potassium channels"/>
    <property type="match status" value="1"/>
</dbReference>
<dbReference type="GO" id="GO:0022841">
    <property type="term" value="F:potassium ion leak channel activity"/>
    <property type="evidence" value="ECO:0007669"/>
    <property type="project" value="TreeGrafter"/>
</dbReference>
<dbReference type="GO" id="GO:0015271">
    <property type="term" value="F:outward rectifier potassium channel activity"/>
    <property type="evidence" value="ECO:0007669"/>
    <property type="project" value="TreeGrafter"/>
</dbReference>
<protein>
    <recommendedName>
        <fullName evidence="9">Potassium channel domain-containing protein</fullName>
    </recommendedName>
</protein>
<dbReference type="Proteomes" id="UP000828390">
    <property type="component" value="Unassembled WGS sequence"/>
</dbReference>
<feature type="transmembrane region" description="Helical" evidence="8">
    <location>
        <begin position="116"/>
        <end position="136"/>
    </location>
</feature>
<organism evidence="10 11">
    <name type="scientific">Dreissena polymorpha</name>
    <name type="common">Zebra mussel</name>
    <name type="synonym">Mytilus polymorpha</name>
    <dbReference type="NCBI Taxonomy" id="45954"/>
    <lineage>
        <taxon>Eukaryota</taxon>
        <taxon>Metazoa</taxon>
        <taxon>Spiralia</taxon>
        <taxon>Lophotrochozoa</taxon>
        <taxon>Mollusca</taxon>
        <taxon>Bivalvia</taxon>
        <taxon>Autobranchia</taxon>
        <taxon>Heteroconchia</taxon>
        <taxon>Euheterodonta</taxon>
        <taxon>Imparidentia</taxon>
        <taxon>Neoheterodontei</taxon>
        <taxon>Myida</taxon>
        <taxon>Dreissenoidea</taxon>
        <taxon>Dreissenidae</taxon>
        <taxon>Dreissena</taxon>
    </lineage>
</organism>
<evidence type="ECO:0000256" key="3">
    <source>
        <dbReference type="ARBA" id="ARBA00022692"/>
    </source>
</evidence>
<sequence>MDTAMSWKRLLPLMIVVTVYLCLGALVFQFIEGKPELQRREDLRNLIRTFIENNTCISHKELAAFIDAISSETTFAQGTLQGTNVSTRWDFSGSFSFVVTVATTIGYGNLAPHTGIGKVVVIAYALIGIPLTFLMLQ</sequence>
<dbReference type="Gene3D" id="1.10.287.70">
    <property type="match status" value="1"/>
</dbReference>
<dbReference type="PANTHER" id="PTHR11003:SF345">
    <property type="entry name" value="TWIK FAMILY OF POTASSIUM CHANNELS PROTEIN 18"/>
    <property type="match status" value="1"/>
</dbReference>
<keyword evidence="4 8" id="KW-1133">Transmembrane helix</keyword>
<comment type="subcellular location">
    <subcellularLocation>
        <location evidence="1">Membrane</location>
        <topology evidence="1">Multi-pass membrane protein</topology>
    </subcellularLocation>
</comment>
<dbReference type="GO" id="GO:0005886">
    <property type="term" value="C:plasma membrane"/>
    <property type="evidence" value="ECO:0007669"/>
    <property type="project" value="TreeGrafter"/>
</dbReference>
<feature type="transmembrane region" description="Helical" evidence="8">
    <location>
        <begin position="91"/>
        <end position="110"/>
    </location>
</feature>
<dbReference type="Pfam" id="PF07885">
    <property type="entry name" value="Ion_trans_2"/>
    <property type="match status" value="1"/>
</dbReference>
<dbReference type="InterPro" id="IPR003280">
    <property type="entry name" value="2pore_dom_K_chnl"/>
</dbReference>
<keyword evidence="11" id="KW-1185">Reference proteome</keyword>
<accession>A0A9D4J9E6</accession>
<dbReference type="GO" id="GO:0030322">
    <property type="term" value="P:stabilization of membrane potential"/>
    <property type="evidence" value="ECO:0007669"/>
    <property type="project" value="TreeGrafter"/>
</dbReference>
<keyword evidence="5" id="KW-0406">Ion transport</keyword>
<dbReference type="InterPro" id="IPR013099">
    <property type="entry name" value="K_chnl_dom"/>
</dbReference>
<name>A0A9D4J9E6_DREPO</name>
<evidence type="ECO:0000256" key="8">
    <source>
        <dbReference type="SAM" id="Phobius"/>
    </source>
</evidence>
<comment type="caution">
    <text evidence="10">The sequence shown here is derived from an EMBL/GenBank/DDBJ whole genome shotgun (WGS) entry which is preliminary data.</text>
</comment>
<evidence type="ECO:0000313" key="11">
    <source>
        <dbReference type="Proteomes" id="UP000828390"/>
    </source>
</evidence>
<evidence type="ECO:0000256" key="4">
    <source>
        <dbReference type="ARBA" id="ARBA00022989"/>
    </source>
</evidence>
<reference evidence="10" key="1">
    <citation type="journal article" date="2019" name="bioRxiv">
        <title>The Genome of the Zebra Mussel, Dreissena polymorpha: A Resource for Invasive Species Research.</title>
        <authorList>
            <person name="McCartney M.A."/>
            <person name="Auch B."/>
            <person name="Kono T."/>
            <person name="Mallez S."/>
            <person name="Zhang Y."/>
            <person name="Obille A."/>
            <person name="Becker A."/>
            <person name="Abrahante J.E."/>
            <person name="Garbe J."/>
            <person name="Badalamenti J.P."/>
            <person name="Herman A."/>
            <person name="Mangelson H."/>
            <person name="Liachko I."/>
            <person name="Sullivan S."/>
            <person name="Sone E.D."/>
            <person name="Koren S."/>
            <person name="Silverstein K.A.T."/>
            <person name="Beckman K.B."/>
            <person name="Gohl D.M."/>
        </authorList>
    </citation>
    <scope>NUCLEOTIDE SEQUENCE</scope>
    <source>
        <strain evidence="10">Duluth1</strain>
        <tissue evidence="10">Whole animal</tissue>
    </source>
</reference>
<evidence type="ECO:0000256" key="2">
    <source>
        <dbReference type="ARBA" id="ARBA00022448"/>
    </source>
</evidence>
<reference evidence="10" key="2">
    <citation type="submission" date="2020-11" db="EMBL/GenBank/DDBJ databases">
        <authorList>
            <person name="McCartney M.A."/>
            <person name="Auch B."/>
            <person name="Kono T."/>
            <person name="Mallez S."/>
            <person name="Becker A."/>
            <person name="Gohl D.M."/>
            <person name="Silverstein K.A.T."/>
            <person name="Koren S."/>
            <person name="Bechman K.B."/>
            <person name="Herman A."/>
            <person name="Abrahante J.E."/>
            <person name="Garbe J."/>
        </authorList>
    </citation>
    <scope>NUCLEOTIDE SEQUENCE</scope>
    <source>
        <strain evidence="10">Duluth1</strain>
        <tissue evidence="10">Whole animal</tissue>
    </source>
</reference>
<feature type="transmembrane region" description="Helical" evidence="8">
    <location>
        <begin position="12"/>
        <end position="31"/>
    </location>
</feature>